<dbReference type="PANTHER" id="PTHR12917">
    <property type="entry name" value="ASPARTYL PROTEASE DDI-RELATED"/>
    <property type="match status" value="1"/>
</dbReference>
<gene>
    <name evidence="1" type="ORF">CFOL_v3_19024</name>
</gene>
<accession>A0A1Q3C5M9</accession>
<dbReference type="Pfam" id="PF13975">
    <property type="entry name" value="gag-asp_proteas"/>
    <property type="match status" value="1"/>
</dbReference>
<dbReference type="EMBL" id="BDDD01001384">
    <property type="protein sequence ID" value="GAV75545.1"/>
    <property type="molecule type" value="Genomic_DNA"/>
</dbReference>
<dbReference type="CDD" id="cd00303">
    <property type="entry name" value="retropepsin_like"/>
    <property type="match status" value="1"/>
</dbReference>
<evidence type="ECO:0000313" key="1">
    <source>
        <dbReference type="EMBL" id="GAV75545.1"/>
    </source>
</evidence>
<keyword evidence="1" id="KW-0645">Protease</keyword>
<name>A0A1Q3C5M9_CEPFO</name>
<dbReference type="PANTHER" id="PTHR12917:SF18">
    <property type="entry name" value="DNA DAMAGE-INDUCIBLE PROTEIN 1-LIKE"/>
    <property type="match status" value="1"/>
</dbReference>
<dbReference type="Proteomes" id="UP000187406">
    <property type="component" value="Unassembled WGS sequence"/>
</dbReference>
<dbReference type="OrthoDB" id="1939491at2759"/>
<sequence>MYVRFMIKGQQVAAMVDTGATHSFLEEWIVHRLDLKVDTYNSRIKVVNSQAQAVTSMAHSVKISMGAWEGKIDLMIVQLDDFDLILGSEFFIYEKIILIPHVCGLLVTNEQNPCFVVGYNDAMGWKRMTEMLSTMQVGIVAAISSVESELLFLENISRIT</sequence>
<dbReference type="GO" id="GO:0006508">
    <property type="term" value="P:proteolysis"/>
    <property type="evidence" value="ECO:0007669"/>
    <property type="project" value="UniProtKB-KW"/>
</dbReference>
<keyword evidence="1" id="KW-0378">Hydrolase</keyword>
<reference evidence="2" key="1">
    <citation type="submission" date="2016-04" db="EMBL/GenBank/DDBJ databases">
        <title>Cephalotus genome sequencing.</title>
        <authorList>
            <person name="Fukushima K."/>
            <person name="Hasebe M."/>
            <person name="Fang X."/>
        </authorList>
    </citation>
    <scope>NUCLEOTIDE SEQUENCE [LARGE SCALE GENOMIC DNA]</scope>
    <source>
        <strain evidence="2">cv. St1</strain>
    </source>
</reference>
<comment type="caution">
    <text evidence="1">The sequence shown here is derived from an EMBL/GenBank/DDBJ whole genome shotgun (WGS) entry which is preliminary data.</text>
</comment>
<proteinExistence type="predicted"/>
<dbReference type="SUPFAM" id="SSF50630">
    <property type="entry name" value="Acid proteases"/>
    <property type="match status" value="1"/>
</dbReference>
<dbReference type="InterPro" id="IPR021109">
    <property type="entry name" value="Peptidase_aspartic_dom_sf"/>
</dbReference>
<protein>
    <submittedName>
        <fullName evidence="1">Asp_protease_2 domain-containing protein</fullName>
    </submittedName>
</protein>
<dbReference type="AlphaFoldDB" id="A0A1Q3C5M9"/>
<dbReference type="GO" id="GO:0008233">
    <property type="term" value="F:peptidase activity"/>
    <property type="evidence" value="ECO:0007669"/>
    <property type="project" value="UniProtKB-KW"/>
</dbReference>
<dbReference type="Gene3D" id="2.40.70.10">
    <property type="entry name" value="Acid Proteases"/>
    <property type="match status" value="1"/>
</dbReference>
<keyword evidence="2" id="KW-1185">Reference proteome</keyword>
<organism evidence="1 2">
    <name type="scientific">Cephalotus follicularis</name>
    <name type="common">Albany pitcher plant</name>
    <dbReference type="NCBI Taxonomy" id="3775"/>
    <lineage>
        <taxon>Eukaryota</taxon>
        <taxon>Viridiplantae</taxon>
        <taxon>Streptophyta</taxon>
        <taxon>Embryophyta</taxon>
        <taxon>Tracheophyta</taxon>
        <taxon>Spermatophyta</taxon>
        <taxon>Magnoliopsida</taxon>
        <taxon>eudicotyledons</taxon>
        <taxon>Gunneridae</taxon>
        <taxon>Pentapetalae</taxon>
        <taxon>rosids</taxon>
        <taxon>fabids</taxon>
        <taxon>Oxalidales</taxon>
        <taxon>Cephalotaceae</taxon>
        <taxon>Cephalotus</taxon>
    </lineage>
</organism>
<dbReference type="InParanoid" id="A0A1Q3C5M9"/>
<evidence type="ECO:0000313" key="2">
    <source>
        <dbReference type="Proteomes" id="UP000187406"/>
    </source>
</evidence>